<keyword evidence="1" id="KW-0812">Transmembrane</keyword>
<accession>A0A0E2Z3S9</accession>
<dbReference type="AlphaFoldDB" id="A0A0E2Z3S9"/>
<evidence type="ECO:0000313" key="4">
    <source>
        <dbReference type="Proteomes" id="UP000028839"/>
    </source>
</evidence>
<dbReference type="EMBL" id="JPGN01000087">
    <property type="protein sequence ID" value="KFI18175.1"/>
    <property type="molecule type" value="Genomic_DNA"/>
</dbReference>
<evidence type="ECO:0000256" key="1">
    <source>
        <dbReference type="SAM" id="Phobius"/>
    </source>
</evidence>
<dbReference type="InterPro" id="IPR029058">
    <property type="entry name" value="AB_hydrolase_fold"/>
</dbReference>
<dbReference type="OrthoDB" id="9798884at2"/>
<name>A0A0E2Z3S9_9GAMM</name>
<dbReference type="SUPFAM" id="SSF53474">
    <property type="entry name" value="alpha/beta-Hydrolases"/>
    <property type="match status" value="1"/>
</dbReference>
<gene>
    <name evidence="3" type="ORF">IB75_15895</name>
</gene>
<feature type="domain" description="Serine aminopeptidase S33" evidence="2">
    <location>
        <begin position="75"/>
        <end position="185"/>
    </location>
</feature>
<organism evidence="3 4">
    <name type="scientific">Nitrosococcus oceani C-27</name>
    <dbReference type="NCBI Taxonomy" id="314279"/>
    <lineage>
        <taxon>Bacteria</taxon>
        <taxon>Pseudomonadati</taxon>
        <taxon>Pseudomonadota</taxon>
        <taxon>Gammaproteobacteria</taxon>
        <taxon>Chromatiales</taxon>
        <taxon>Chromatiaceae</taxon>
        <taxon>Nitrosococcus</taxon>
    </lineage>
</organism>
<sequence length="282" mass="31292">MGLAILLKGAFLLILAYGILALLAYLFQPYLLYLPNTPSRTVTGTPAQIGLAFETVTLSTEDGITIKGWYLPAAKERGTILFFHGNAGNIAHRLDSLRLFHSLGLSSFIIDYRGYGHSQGHPTEVGTYQDAQAAWHYLTQQRQIPGRKIIVFGRSLGGAIASQLAAHTQPGALIVESAFTSIPDLAAELYPFLPTRWLVRFQYPTENFLQKATCPVLIIHSRDDEIIPFAHGQALFKAALLPKQLLVLNGNHNDAFLVSERAYLQGIDAFLQTYFDQYWSVK</sequence>
<dbReference type="PANTHER" id="PTHR12277:SF81">
    <property type="entry name" value="PROTEIN ABHD13"/>
    <property type="match status" value="1"/>
</dbReference>
<dbReference type="Pfam" id="PF12146">
    <property type="entry name" value="Hydrolase_4"/>
    <property type="match status" value="1"/>
</dbReference>
<dbReference type="PANTHER" id="PTHR12277">
    <property type="entry name" value="ALPHA/BETA HYDROLASE DOMAIN-CONTAINING PROTEIN"/>
    <property type="match status" value="1"/>
</dbReference>
<dbReference type="InterPro" id="IPR022742">
    <property type="entry name" value="Hydrolase_4"/>
</dbReference>
<keyword evidence="1" id="KW-1133">Transmembrane helix</keyword>
<evidence type="ECO:0000313" key="3">
    <source>
        <dbReference type="EMBL" id="KFI18175.1"/>
    </source>
</evidence>
<dbReference type="Gene3D" id="3.40.50.1820">
    <property type="entry name" value="alpha/beta hydrolase"/>
    <property type="match status" value="1"/>
</dbReference>
<comment type="caution">
    <text evidence="3">The sequence shown here is derived from an EMBL/GenBank/DDBJ whole genome shotgun (WGS) entry which is preliminary data.</text>
</comment>
<protein>
    <submittedName>
        <fullName evidence="3">Lysophospholipase</fullName>
    </submittedName>
</protein>
<evidence type="ECO:0000259" key="2">
    <source>
        <dbReference type="Pfam" id="PF12146"/>
    </source>
</evidence>
<proteinExistence type="predicted"/>
<dbReference type="Proteomes" id="UP000028839">
    <property type="component" value="Unassembled WGS sequence"/>
</dbReference>
<reference evidence="3 4" key="1">
    <citation type="submission" date="2014-07" db="EMBL/GenBank/DDBJ databases">
        <title>Comparative analysis of Nitrosococcus oceani genome inventories of strains from Pacific and Atlantic gyres.</title>
        <authorList>
            <person name="Lim C.K."/>
            <person name="Wang L."/>
            <person name="Sayavedra-Soto L.A."/>
            <person name="Klotz M.G."/>
        </authorList>
    </citation>
    <scope>NUCLEOTIDE SEQUENCE [LARGE SCALE GENOMIC DNA]</scope>
    <source>
        <strain evidence="3 4">C-27</strain>
    </source>
</reference>
<feature type="transmembrane region" description="Helical" evidence="1">
    <location>
        <begin position="6"/>
        <end position="27"/>
    </location>
</feature>
<keyword evidence="1" id="KW-0472">Membrane</keyword>
<dbReference type="HOGENOM" id="CLU_029375_2_1_6"/>